<dbReference type="GO" id="GO:0016779">
    <property type="term" value="F:nucleotidyltransferase activity"/>
    <property type="evidence" value="ECO:0007669"/>
    <property type="project" value="UniProtKB-KW"/>
</dbReference>
<dbReference type="Proteomes" id="UP000316292">
    <property type="component" value="Unassembled WGS sequence"/>
</dbReference>
<dbReference type="SMART" id="SM00471">
    <property type="entry name" value="HDc"/>
    <property type="match status" value="1"/>
</dbReference>
<evidence type="ECO:0000256" key="9">
    <source>
        <dbReference type="ARBA" id="ARBA00022842"/>
    </source>
</evidence>
<comment type="caution">
    <text evidence="14">The sequence shown here is derived from an EMBL/GenBank/DDBJ whole genome shotgun (WGS) entry which is preliminary data.</text>
</comment>
<keyword evidence="3" id="KW-0819">tRNA processing</keyword>
<dbReference type="InterPro" id="IPR006674">
    <property type="entry name" value="HD_domain"/>
</dbReference>
<dbReference type="Gene3D" id="3.30.460.10">
    <property type="entry name" value="Beta Polymerase, domain 2"/>
    <property type="match status" value="1"/>
</dbReference>
<reference evidence="14 15" key="1">
    <citation type="journal article" date="2019" name="Nat. Microbiol.">
        <title>Mediterranean grassland soil C-N compound turnover is dependent on rainfall and depth, and is mediated by genomically divergent microorganisms.</title>
        <authorList>
            <person name="Diamond S."/>
            <person name="Andeer P.F."/>
            <person name="Li Z."/>
            <person name="Crits-Christoph A."/>
            <person name="Burstein D."/>
            <person name="Anantharaman K."/>
            <person name="Lane K.R."/>
            <person name="Thomas B.C."/>
            <person name="Pan C."/>
            <person name="Northen T.R."/>
            <person name="Banfield J.F."/>
        </authorList>
    </citation>
    <scope>NUCLEOTIDE SEQUENCE [LARGE SCALE GENOMIC DNA]</scope>
    <source>
        <strain evidence="14">WS_1</strain>
    </source>
</reference>
<dbReference type="SUPFAM" id="SSF81301">
    <property type="entry name" value="Nucleotidyltransferase"/>
    <property type="match status" value="1"/>
</dbReference>
<evidence type="ECO:0000256" key="7">
    <source>
        <dbReference type="ARBA" id="ARBA00022800"/>
    </source>
</evidence>
<evidence type="ECO:0000256" key="5">
    <source>
        <dbReference type="ARBA" id="ARBA00022723"/>
    </source>
</evidence>
<sequence length="492" mass="55407">MLGSADERRDRSARSLSDRIRRMIPSPSMTQARLSSTQVPGPILDVLRRLQEAGHRAYVIGGATRELLSGARPAPQDWDVGTSATPEEVLRLYPKGVATGARFGTITVPTEAGPCEVTTFRVESEYKDARHPDRVTFVRELEEDLRRRDFTVNAMAWDPLADRLVDPTGGIPDLEAGVLRAVGDPLTRFREDGLRPIRAARFAATLGFALEEKTERALPDARTEVGRVAAERVQEELMKMLRAPEPSRGFEVLRRAGLLGVWLPEIEKTIAVPQNRYHAYDVYFHTLYTCDAAPAEKPVVRLAALFHDVGKPETRQEREDGEATFYNHQFVGERMAREAMERLRFSRDLTDRVAHLVRQHMFDYRPQWTDAAVRRFIRSVGVEAIADLFDLRIADNVGNGLKTGFPHYLEELRGRVDATLEAEEALSIRDLEVDGSDVMAALDLPPGPRVGKILDQLLEEVLENPSLNRRERLLERIRQGFSIDTQGSRDLG</sequence>
<dbReference type="InterPro" id="IPR043519">
    <property type="entry name" value="NT_sf"/>
</dbReference>
<organism evidence="14 15">
    <name type="scientific">Eiseniibacteriota bacterium</name>
    <dbReference type="NCBI Taxonomy" id="2212470"/>
    <lineage>
        <taxon>Bacteria</taxon>
        <taxon>Candidatus Eiseniibacteriota</taxon>
    </lineage>
</organism>
<dbReference type="AlphaFoldDB" id="A0A538SDD1"/>
<keyword evidence="8" id="KW-0067">ATP-binding</keyword>
<dbReference type="NCBIfam" id="TIGR00277">
    <property type="entry name" value="HDIG"/>
    <property type="match status" value="1"/>
</dbReference>
<accession>A0A538SDD1</accession>
<dbReference type="CDD" id="cd00077">
    <property type="entry name" value="HDc"/>
    <property type="match status" value="1"/>
</dbReference>
<dbReference type="InterPro" id="IPR002646">
    <property type="entry name" value="PolA_pol_head_dom"/>
</dbReference>
<protein>
    <submittedName>
        <fullName evidence="14">HD domain-containing protein</fullName>
    </submittedName>
</protein>
<evidence type="ECO:0000313" key="15">
    <source>
        <dbReference type="Proteomes" id="UP000316292"/>
    </source>
</evidence>
<keyword evidence="4" id="KW-0548">Nucleotidyltransferase</keyword>
<dbReference type="GO" id="GO:0008033">
    <property type="term" value="P:tRNA processing"/>
    <property type="evidence" value="ECO:0007669"/>
    <property type="project" value="UniProtKB-KW"/>
</dbReference>
<dbReference type="CDD" id="cd05398">
    <property type="entry name" value="NT_ClassII-CCAase"/>
    <property type="match status" value="1"/>
</dbReference>
<evidence type="ECO:0000256" key="11">
    <source>
        <dbReference type="RuleBase" id="RU003953"/>
    </source>
</evidence>
<dbReference type="GO" id="GO:0003723">
    <property type="term" value="F:RNA binding"/>
    <property type="evidence" value="ECO:0007669"/>
    <property type="project" value="UniProtKB-KW"/>
</dbReference>
<keyword evidence="9" id="KW-0460">Magnesium</keyword>
<evidence type="ECO:0000256" key="12">
    <source>
        <dbReference type="SAM" id="MobiDB-lite"/>
    </source>
</evidence>
<dbReference type="InterPro" id="IPR003607">
    <property type="entry name" value="HD/PDEase_dom"/>
</dbReference>
<dbReference type="PANTHER" id="PTHR47545:SF1">
    <property type="entry name" value="MULTIFUNCTIONAL CCA PROTEIN"/>
    <property type="match status" value="1"/>
</dbReference>
<keyword evidence="5" id="KW-0479">Metal-binding</keyword>
<dbReference type="GO" id="GO:0042245">
    <property type="term" value="P:RNA repair"/>
    <property type="evidence" value="ECO:0007669"/>
    <property type="project" value="UniProtKB-KW"/>
</dbReference>
<dbReference type="SUPFAM" id="SSF81891">
    <property type="entry name" value="Poly A polymerase C-terminal region-like"/>
    <property type="match status" value="1"/>
</dbReference>
<keyword evidence="7" id="KW-0692">RNA repair</keyword>
<proteinExistence type="inferred from homology"/>
<feature type="region of interest" description="Disordered" evidence="12">
    <location>
        <begin position="1"/>
        <end position="20"/>
    </location>
</feature>
<evidence type="ECO:0000256" key="2">
    <source>
        <dbReference type="ARBA" id="ARBA00022679"/>
    </source>
</evidence>
<comment type="cofactor">
    <cofactor evidence="1">
        <name>Mg(2+)</name>
        <dbReference type="ChEBI" id="CHEBI:18420"/>
    </cofactor>
</comment>
<keyword evidence="10 11" id="KW-0694">RNA-binding</keyword>
<dbReference type="EMBL" id="VBOR01000057">
    <property type="protein sequence ID" value="TMQ49385.1"/>
    <property type="molecule type" value="Genomic_DNA"/>
</dbReference>
<dbReference type="InterPro" id="IPR006675">
    <property type="entry name" value="HDIG_dom"/>
</dbReference>
<dbReference type="InterPro" id="IPR050124">
    <property type="entry name" value="tRNA_CCA-adding_enzyme"/>
</dbReference>
<dbReference type="Pfam" id="PF12627">
    <property type="entry name" value="PolyA_pol_RNAbd"/>
    <property type="match status" value="1"/>
</dbReference>
<evidence type="ECO:0000313" key="14">
    <source>
        <dbReference type="EMBL" id="TMQ49385.1"/>
    </source>
</evidence>
<name>A0A538SDD1_UNCEI</name>
<dbReference type="Gene3D" id="1.10.246.80">
    <property type="match status" value="1"/>
</dbReference>
<dbReference type="Pfam" id="PF01743">
    <property type="entry name" value="PolyA_pol"/>
    <property type="match status" value="1"/>
</dbReference>
<keyword evidence="6" id="KW-0547">Nucleotide-binding</keyword>
<evidence type="ECO:0000256" key="8">
    <source>
        <dbReference type="ARBA" id="ARBA00022840"/>
    </source>
</evidence>
<evidence type="ECO:0000256" key="3">
    <source>
        <dbReference type="ARBA" id="ARBA00022694"/>
    </source>
</evidence>
<gene>
    <name evidence="14" type="ORF">E6K71_04780</name>
</gene>
<evidence type="ECO:0000256" key="6">
    <source>
        <dbReference type="ARBA" id="ARBA00022741"/>
    </source>
</evidence>
<evidence type="ECO:0000256" key="4">
    <source>
        <dbReference type="ARBA" id="ARBA00022695"/>
    </source>
</evidence>
<keyword evidence="2 11" id="KW-0808">Transferase</keyword>
<evidence type="ECO:0000259" key="13">
    <source>
        <dbReference type="SMART" id="SM00471"/>
    </source>
</evidence>
<evidence type="ECO:0000256" key="1">
    <source>
        <dbReference type="ARBA" id="ARBA00001946"/>
    </source>
</evidence>
<dbReference type="InterPro" id="IPR032828">
    <property type="entry name" value="PolyA_RNA-bd"/>
</dbReference>
<dbReference type="PANTHER" id="PTHR47545">
    <property type="entry name" value="MULTIFUNCTIONAL CCA PROTEIN"/>
    <property type="match status" value="1"/>
</dbReference>
<evidence type="ECO:0000256" key="10">
    <source>
        <dbReference type="ARBA" id="ARBA00022884"/>
    </source>
</evidence>
<dbReference type="Pfam" id="PF01966">
    <property type="entry name" value="HD"/>
    <property type="match status" value="1"/>
</dbReference>
<dbReference type="GO" id="GO:0046872">
    <property type="term" value="F:metal ion binding"/>
    <property type="evidence" value="ECO:0007669"/>
    <property type="project" value="UniProtKB-KW"/>
</dbReference>
<feature type="domain" description="HD/PDEase" evidence="13">
    <location>
        <begin position="271"/>
        <end position="451"/>
    </location>
</feature>
<dbReference type="Gene3D" id="1.10.3090.10">
    <property type="entry name" value="cca-adding enzyme, domain 2"/>
    <property type="match status" value="1"/>
</dbReference>
<dbReference type="GO" id="GO:0005524">
    <property type="term" value="F:ATP binding"/>
    <property type="evidence" value="ECO:0007669"/>
    <property type="project" value="UniProtKB-KW"/>
</dbReference>
<comment type="similarity">
    <text evidence="11">Belongs to the tRNA nucleotidyltransferase/poly(A) polymerase family.</text>
</comment>